<feature type="domain" description="HTH tetR-type" evidence="6">
    <location>
        <begin position="8"/>
        <end position="68"/>
    </location>
</feature>
<sequence length="212" mass="23544">MPRLVDHDARRRELIRAALRITARSGLEAATMREIAAEAGVANGALAHYFRDKDELLMAAYQHIFDETNRRAATAIGEAHGLTALRRLCREIMPMDDERVDEARVAVSFWGRAAHNPEMSALHEAAMAEWRSRMLTWLRQNRDSGESTLAEPDERIADKLLAAMMGLQVNVLMAPASTTPDRQVEMLESILGGPLPVQDDIRTGSAATSDNR</sequence>
<dbReference type="PANTHER" id="PTHR30055">
    <property type="entry name" value="HTH-TYPE TRANSCRIPTIONAL REGULATOR RUTR"/>
    <property type="match status" value="1"/>
</dbReference>
<dbReference type="RefSeq" id="WP_310277259.1">
    <property type="nucleotide sequence ID" value="NZ_JAVDXW010000001.1"/>
</dbReference>
<dbReference type="PROSITE" id="PS50977">
    <property type="entry name" value="HTH_TETR_2"/>
    <property type="match status" value="1"/>
</dbReference>
<reference evidence="7" key="1">
    <citation type="submission" date="2023-07" db="EMBL/GenBank/DDBJ databases">
        <title>Sequencing the genomes of 1000 actinobacteria strains.</title>
        <authorList>
            <person name="Klenk H.-P."/>
        </authorList>
    </citation>
    <scope>NUCLEOTIDE SEQUENCE</scope>
    <source>
        <strain evidence="7">DSM 45977</strain>
    </source>
</reference>
<keyword evidence="3 5" id="KW-0238">DNA-binding</keyword>
<keyword evidence="4" id="KW-0804">Transcription</keyword>
<keyword evidence="8" id="KW-1185">Reference proteome</keyword>
<keyword evidence="2" id="KW-0805">Transcription regulation</keyword>
<gene>
    <name evidence="7" type="ORF">JOF55_004268</name>
</gene>
<proteinExistence type="predicted"/>
<organism evidence="7 8">
    <name type="scientific">Haloactinomyces albus</name>
    <dbReference type="NCBI Taxonomy" id="1352928"/>
    <lineage>
        <taxon>Bacteria</taxon>
        <taxon>Bacillati</taxon>
        <taxon>Actinomycetota</taxon>
        <taxon>Actinomycetes</taxon>
        <taxon>Actinopolysporales</taxon>
        <taxon>Actinopolysporaceae</taxon>
        <taxon>Haloactinomyces</taxon>
    </lineage>
</organism>
<dbReference type="InterPro" id="IPR009057">
    <property type="entry name" value="Homeodomain-like_sf"/>
</dbReference>
<dbReference type="GO" id="GO:0003700">
    <property type="term" value="F:DNA-binding transcription factor activity"/>
    <property type="evidence" value="ECO:0007669"/>
    <property type="project" value="TreeGrafter"/>
</dbReference>
<evidence type="ECO:0000259" key="6">
    <source>
        <dbReference type="PROSITE" id="PS50977"/>
    </source>
</evidence>
<dbReference type="SUPFAM" id="SSF46689">
    <property type="entry name" value="Homeodomain-like"/>
    <property type="match status" value="1"/>
</dbReference>
<dbReference type="Pfam" id="PF13977">
    <property type="entry name" value="TetR_C_6"/>
    <property type="match status" value="1"/>
</dbReference>
<evidence type="ECO:0000256" key="4">
    <source>
        <dbReference type="ARBA" id="ARBA00023163"/>
    </source>
</evidence>
<protein>
    <submittedName>
        <fullName evidence="7">AcrR family transcriptional regulator</fullName>
    </submittedName>
</protein>
<dbReference type="Proteomes" id="UP001180845">
    <property type="component" value="Unassembled WGS sequence"/>
</dbReference>
<dbReference type="Gene3D" id="1.10.357.10">
    <property type="entry name" value="Tetracycline Repressor, domain 2"/>
    <property type="match status" value="1"/>
</dbReference>
<evidence type="ECO:0000256" key="3">
    <source>
        <dbReference type="ARBA" id="ARBA00023125"/>
    </source>
</evidence>
<comment type="caution">
    <text evidence="7">The sequence shown here is derived from an EMBL/GenBank/DDBJ whole genome shotgun (WGS) entry which is preliminary data.</text>
</comment>
<evidence type="ECO:0000313" key="7">
    <source>
        <dbReference type="EMBL" id="MDR7304087.1"/>
    </source>
</evidence>
<evidence type="ECO:0000256" key="2">
    <source>
        <dbReference type="ARBA" id="ARBA00023015"/>
    </source>
</evidence>
<evidence type="ECO:0000256" key="5">
    <source>
        <dbReference type="PROSITE-ProRule" id="PRU00335"/>
    </source>
</evidence>
<dbReference type="InterPro" id="IPR039538">
    <property type="entry name" value="BetI_C"/>
</dbReference>
<keyword evidence="1" id="KW-0678">Repressor</keyword>
<evidence type="ECO:0000313" key="8">
    <source>
        <dbReference type="Proteomes" id="UP001180845"/>
    </source>
</evidence>
<dbReference type="SUPFAM" id="SSF48498">
    <property type="entry name" value="Tetracyclin repressor-like, C-terminal domain"/>
    <property type="match status" value="1"/>
</dbReference>
<dbReference type="InterPro" id="IPR036271">
    <property type="entry name" value="Tet_transcr_reg_TetR-rel_C_sf"/>
</dbReference>
<dbReference type="PANTHER" id="PTHR30055:SF228">
    <property type="entry name" value="TRANSCRIPTIONAL REGULATOR-RELATED"/>
    <property type="match status" value="1"/>
</dbReference>
<evidence type="ECO:0000256" key="1">
    <source>
        <dbReference type="ARBA" id="ARBA00022491"/>
    </source>
</evidence>
<dbReference type="InterPro" id="IPR050109">
    <property type="entry name" value="HTH-type_TetR-like_transc_reg"/>
</dbReference>
<name>A0AAE3ZJ11_9ACTN</name>
<dbReference type="EMBL" id="JAVDXW010000001">
    <property type="protein sequence ID" value="MDR7304087.1"/>
    <property type="molecule type" value="Genomic_DNA"/>
</dbReference>
<accession>A0AAE3ZJ11</accession>
<dbReference type="GO" id="GO:0000976">
    <property type="term" value="F:transcription cis-regulatory region binding"/>
    <property type="evidence" value="ECO:0007669"/>
    <property type="project" value="TreeGrafter"/>
</dbReference>
<dbReference type="PRINTS" id="PR00455">
    <property type="entry name" value="HTHTETR"/>
</dbReference>
<dbReference type="InterPro" id="IPR001647">
    <property type="entry name" value="HTH_TetR"/>
</dbReference>
<feature type="DNA-binding region" description="H-T-H motif" evidence="5">
    <location>
        <begin position="31"/>
        <end position="50"/>
    </location>
</feature>
<dbReference type="AlphaFoldDB" id="A0AAE3ZJ11"/>
<dbReference type="Pfam" id="PF00440">
    <property type="entry name" value="TetR_N"/>
    <property type="match status" value="1"/>
</dbReference>